<evidence type="ECO:0000256" key="2">
    <source>
        <dbReference type="ARBA" id="ARBA00022448"/>
    </source>
</evidence>
<sequence length="424" mass="42910">MGDAGPVPAEVPMLLASLAPDPLAGTLMLLALLWLSAKVGGELAVRLKLPAVTGELAVGLALTALHRLWPWFPDVVASPGAELLGGLGVVVLMFAVGLESTVPQMLKVGAASLRVASVGVVGPMAVGLAGAWLLLPARAPFVLDLFIGACLCATSIGISAQVLREKGAADSLEGRVIVGAAVVDDVLGLLVLVAVSGLVGAAAGGRLGPELAKTLALALGFLAAALTLGRLATPRLFRLASRFRGEQVLLPLGLGFAFLLAWLGSLAGLASIVGAYAAGLILEPAHIEDLERRERHTLEELVHPLVMVLSPLFFVLMGAKVDPSALFKPATLGFAVLLAALGVAGKFVAGYAGGQGTRAAVVGWGMVPRGEVGLIFVATGAQLQLNGAPLLAPDIQAGIIGALLLTTVAGPVGLGWVLGRKQPA</sequence>
<keyword evidence="3" id="KW-0050">Antiport</keyword>
<comment type="subcellular location">
    <subcellularLocation>
        <location evidence="1">Membrane</location>
        <topology evidence="1">Multi-pass membrane protein</topology>
    </subcellularLocation>
</comment>
<feature type="transmembrane region" description="Helical" evidence="10">
    <location>
        <begin position="215"/>
        <end position="233"/>
    </location>
</feature>
<evidence type="ECO:0000256" key="6">
    <source>
        <dbReference type="ARBA" id="ARBA00023053"/>
    </source>
</evidence>
<keyword evidence="8 10" id="KW-0472">Membrane</keyword>
<dbReference type="InterPro" id="IPR038770">
    <property type="entry name" value="Na+/solute_symporter_sf"/>
</dbReference>
<dbReference type="EMBL" id="BSDC01000002">
    <property type="protein sequence ID" value="GLH67339.1"/>
    <property type="molecule type" value="Genomic_DNA"/>
</dbReference>
<keyword evidence="9" id="KW-0739">Sodium transport</keyword>
<dbReference type="PANTHER" id="PTHR43562">
    <property type="entry name" value="NAPA-TYPE SODIUM/HYDROGEN ANTIPORTER"/>
    <property type="match status" value="1"/>
</dbReference>
<feature type="transmembrane region" description="Helical" evidence="10">
    <location>
        <begin position="141"/>
        <end position="164"/>
    </location>
</feature>
<keyword evidence="13" id="KW-1185">Reference proteome</keyword>
<keyword evidence="7" id="KW-0406">Ion transport</keyword>
<comment type="caution">
    <text evidence="12">The sequence shown here is derived from an EMBL/GenBank/DDBJ whole genome shotgun (WGS) entry which is preliminary data.</text>
</comment>
<protein>
    <submittedName>
        <fullName evidence="12">Na+/H+-exchanging protein</fullName>
    </submittedName>
</protein>
<gene>
    <name evidence="12" type="ORF">GETHED_17030</name>
</gene>
<feature type="transmembrane region" description="Helical" evidence="10">
    <location>
        <begin position="254"/>
        <end position="281"/>
    </location>
</feature>
<feature type="transmembrane region" description="Helical" evidence="10">
    <location>
        <begin position="81"/>
        <end position="99"/>
    </location>
</feature>
<keyword evidence="6" id="KW-0915">Sodium</keyword>
<evidence type="ECO:0000256" key="9">
    <source>
        <dbReference type="ARBA" id="ARBA00023201"/>
    </source>
</evidence>
<evidence type="ECO:0000313" key="13">
    <source>
        <dbReference type="Proteomes" id="UP001165044"/>
    </source>
</evidence>
<evidence type="ECO:0000256" key="1">
    <source>
        <dbReference type="ARBA" id="ARBA00004141"/>
    </source>
</evidence>
<feature type="transmembrane region" description="Helical" evidence="10">
    <location>
        <begin position="331"/>
        <end position="352"/>
    </location>
</feature>
<evidence type="ECO:0000256" key="5">
    <source>
        <dbReference type="ARBA" id="ARBA00022989"/>
    </source>
</evidence>
<dbReference type="InterPro" id="IPR006153">
    <property type="entry name" value="Cation/H_exchanger_TM"/>
</dbReference>
<feature type="domain" description="Cation/H+ exchanger transmembrane" evidence="11">
    <location>
        <begin position="43"/>
        <end position="418"/>
    </location>
</feature>
<evidence type="ECO:0000259" key="11">
    <source>
        <dbReference type="Pfam" id="PF00999"/>
    </source>
</evidence>
<keyword evidence="5 10" id="KW-1133">Transmembrane helix</keyword>
<feature type="transmembrane region" description="Helical" evidence="10">
    <location>
        <begin position="176"/>
        <end position="203"/>
    </location>
</feature>
<evidence type="ECO:0000256" key="10">
    <source>
        <dbReference type="SAM" id="Phobius"/>
    </source>
</evidence>
<reference evidence="12" key="1">
    <citation type="journal article" date="2023" name="Antonie Van Leeuwenhoek">
        <title>Mesoterricola silvestris gen. nov., sp. nov., Mesoterricola sediminis sp. nov., Geothrix oryzae sp. nov., Geothrix edaphica sp. nov., Geothrix rubra sp. nov., and Geothrix limicola sp. nov., six novel members of Acidobacteriota isolated from soils.</title>
        <authorList>
            <person name="Itoh H."/>
            <person name="Sugisawa Y."/>
            <person name="Mise K."/>
            <person name="Xu Z."/>
            <person name="Kuniyasu M."/>
            <person name="Ushijima N."/>
            <person name="Kawano K."/>
            <person name="Kobayashi E."/>
            <person name="Shiratori Y."/>
            <person name="Masuda Y."/>
            <person name="Senoo K."/>
        </authorList>
    </citation>
    <scope>NUCLEOTIDE SEQUENCE</scope>
    <source>
        <strain evidence="12">Red802</strain>
    </source>
</reference>
<dbReference type="Gene3D" id="1.20.1530.20">
    <property type="match status" value="1"/>
</dbReference>
<feature type="transmembrane region" description="Helical" evidence="10">
    <location>
        <begin position="111"/>
        <end position="135"/>
    </location>
</feature>
<evidence type="ECO:0000313" key="12">
    <source>
        <dbReference type="EMBL" id="GLH67339.1"/>
    </source>
</evidence>
<evidence type="ECO:0000256" key="8">
    <source>
        <dbReference type="ARBA" id="ARBA00023136"/>
    </source>
</evidence>
<dbReference type="Proteomes" id="UP001165044">
    <property type="component" value="Unassembled WGS sequence"/>
</dbReference>
<feature type="transmembrane region" description="Helical" evidence="10">
    <location>
        <begin position="12"/>
        <end position="35"/>
    </location>
</feature>
<feature type="transmembrane region" description="Helical" evidence="10">
    <location>
        <begin position="301"/>
        <end position="319"/>
    </location>
</feature>
<feature type="transmembrane region" description="Helical" evidence="10">
    <location>
        <begin position="395"/>
        <end position="418"/>
    </location>
</feature>
<accession>A0ABQ5PYT5</accession>
<evidence type="ECO:0000256" key="7">
    <source>
        <dbReference type="ARBA" id="ARBA00023065"/>
    </source>
</evidence>
<evidence type="ECO:0000256" key="4">
    <source>
        <dbReference type="ARBA" id="ARBA00022692"/>
    </source>
</evidence>
<dbReference type="Pfam" id="PF00999">
    <property type="entry name" value="Na_H_Exchanger"/>
    <property type="match status" value="1"/>
</dbReference>
<name>A0ABQ5PYT5_9BACT</name>
<evidence type="ECO:0000256" key="3">
    <source>
        <dbReference type="ARBA" id="ARBA00022449"/>
    </source>
</evidence>
<proteinExistence type="predicted"/>
<keyword evidence="2" id="KW-0813">Transport</keyword>
<organism evidence="12 13">
    <name type="scientific">Geothrix edaphica</name>
    <dbReference type="NCBI Taxonomy" id="2927976"/>
    <lineage>
        <taxon>Bacteria</taxon>
        <taxon>Pseudomonadati</taxon>
        <taxon>Acidobacteriota</taxon>
        <taxon>Holophagae</taxon>
        <taxon>Holophagales</taxon>
        <taxon>Holophagaceae</taxon>
        <taxon>Geothrix</taxon>
    </lineage>
</organism>
<keyword evidence="4 10" id="KW-0812">Transmembrane</keyword>
<dbReference type="PANTHER" id="PTHR43562:SF3">
    <property type="entry name" value="SODIUM ION_PROTON EXCHANGER (EUROFUNG)"/>
    <property type="match status" value="1"/>
</dbReference>